<organism evidence="1 2">
    <name type="scientific">Pristionchus mayeri</name>
    <dbReference type="NCBI Taxonomy" id="1317129"/>
    <lineage>
        <taxon>Eukaryota</taxon>
        <taxon>Metazoa</taxon>
        <taxon>Ecdysozoa</taxon>
        <taxon>Nematoda</taxon>
        <taxon>Chromadorea</taxon>
        <taxon>Rhabditida</taxon>
        <taxon>Rhabditina</taxon>
        <taxon>Diplogasteromorpha</taxon>
        <taxon>Diplogasteroidea</taxon>
        <taxon>Neodiplogasteridae</taxon>
        <taxon>Pristionchus</taxon>
    </lineage>
</organism>
<reference evidence="2" key="1">
    <citation type="submission" date="2022-10" db="EMBL/GenBank/DDBJ databases">
        <title>Genome assembly of Pristionchus species.</title>
        <authorList>
            <person name="Yoshida K."/>
            <person name="Sommer R.J."/>
        </authorList>
    </citation>
    <scope>NUCLEOTIDE SEQUENCE [LARGE SCALE GENOMIC DNA]</scope>
    <source>
        <strain evidence="2">RS5460</strain>
    </source>
</reference>
<evidence type="ECO:0000313" key="1">
    <source>
        <dbReference type="EMBL" id="GMR51088.1"/>
    </source>
</evidence>
<evidence type="ECO:0000313" key="2">
    <source>
        <dbReference type="Proteomes" id="UP001328107"/>
    </source>
</evidence>
<dbReference type="AlphaFoldDB" id="A0AAN5I3V9"/>
<keyword evidence="2" id="KW-1185">Reference proteome</keyword>
<dbReference type="EMBL" id="BTRK01000005">
    <property type="protein sequence ID" value="GMR51088.1"/>
    <property type="molecule type" value="Genomic_DNA"/>
</dbReference>
<name>A0AAN5I3V9_9BILA</name>
<sequence>MSVFIKIYEDTNLGNLPGEVIRQIILMDKDNSSHWASELQSISPAWNNMVVELQDRGELNEIEPTIERAYLCAGVPRNDWRVEMHALLRRSFASLVGANRESHWLRPKDDTFYDE</sequence>
<dbReference type="Proteomes" id="UP001328107">
    <property type="component" value="Unassembled WGS sequence"/>
</dbReference>
<comment type="caution">
    <text evidence="1">The sequence shown here is derived from an EMBL/GenBank/DDBJ whole genome shotgun (WGS) entry which is preliminary data.</text>
</comment>
<gene>
    <name evidence="1" type="ORF">PMAYCL1PPCAC_21283</name>
</gene>
<proteinExistence type="predicted"/>
<feature type="non-terminal residue" evidence="1">
    <location>
        <position position="115"/>
    </location>
</feature>
<protein>
    <submittedName>
        <fullName evidence="1">Uncharacterized protein</fullName>
    </submittedName>
</protein>
<accession>A0AAN5I3V9</accession>